<dbReference type="PROSITE" id="PS51160">
    <property type="entry name" value="ACYLPHOSPHATASE_3"/>
    <property type="match status" value="1"/>
</dbReference>
<feature type="domain" description="Acylphosphatase-like" evidence="4">
    <location>
        <begin position="25"/>
        <end position="112"/>
    </location>
</feature>
<organism evidence="5 6">
    <name type="scientific">Methanomicrobium antiquum</name>
    <dbReference type="NCBI Taxonomy" id="487686"/>
    <lineage>
        <taxon>Archaea</taxon>
        <taxon>Methanobacteriati</taxon>
        <taxon>Methanobacteriota</taxon>
        <taxon>Stenosarchaea group</taxon>
        <taxon>Methanomicrobia</taxon>
        <taxon>Methanomicrobiales</taxon>
        <taxon>Methanomicrobiaceae</taxon>
        <taxon>Methanomicrobium</taxon>
    </lineage>
</organism>
<dbReference type="Pfam" id="PF00708">
    <property type="entry name" value="Acylphosphatase"/>
    <property type="match status" value="1"/>
</dbReference>
<feature type="active site" evidence="1">
    <location>
        <position position="58"/>
    </location>
</feature>
<keyword evidence="3" id="KW-1133">Transmembrane helix</keyword>
<dbReference type="InterPro" id="IPR036046">
    <property type="entry name" value="Acylphosphatase-like_dom_sf"/>
</dbReference>
<evidence type="ECO:0000256" key="2">
    <source>
        <dbReference type="RuleBase" id="RU004168"/>
    </source>
</evidence>
<dbReference type="EMBL" id="CP091092">
    <property type="protein sequence ID" value="WFN36800.1"/>
    <property type="molecule type" value="Genomic_DNA"/>
</dbReference>
<dbReference type="SUPFAM" id="SSF54975">
    <property type="entry name" value="Acylphosphatase/BLUF domain-like"/>
    <property type="match status" value="1"/>
</dbReference>
<evidence type="ECO:0000256" key="1">
    <source>
        <dbReference type="PROSITE-ProRule" id="PRU00520"/>
    </source>
</evidence>
<name>A0AAF0FVQ7_9EURY</name>
<evidence type="ECO:0000313" key="5">
    <source>
        <dbReference type="EMBL" id="WFN36800.1"/>
    </source>
</evidence>
<sequence length="215" mass="24765">MLEKKKSRYKKLFVVLIYIMKLMKQVHIIVDGYVQKVGFREFVLKETFGRGISGYVKNLDDGKVEIIAEGSEDELQGLISRINITRYPISVTEILVSWEEATGEFRKFEIIRGDLQEEIFERIDYIVTILHENLDISKENLSVSKETLKNTGTIVDLQKSTLEKQDQMLDLGKETKNEIVGLRKDTGSYLEEEFKEIKKELVSIKDALARAGIKV</sequence>
<feature type="active site" evidence="1">
    <location>
        <position position="40"/>
    </location>
</feature>
<dbReference type="KEGG" id="manq:L1994_11790"/>
<dbReference type="InterPro" id="IPR001792">
    <property type="entry name" value="Acylphosphatase-like_dom"/>
</dbReference>
<dbReference type="PANTHER" id="PTHR47268">
    <property type="entry name" value="ACYLPHOSPHATASE"/>
    <property type="match status" value="1"/>
</dbReference>
<dbReference type="GeneID" id="79951093"/>
<keyword evidence="6" id="KW-1185">Reference proteome</keyword>
<dbReference type="RefSeq" id="WP_278099636.1">
    <property type="nucleotide sequence ID" value="NZ_CP091092.1"/>
</dbReference>
<comment type="similarity">
    <text evidence="2">Belongs to the acylphosphatase family.</text>
</comment>
<dbReference type="Proteomes" id="UP001218895">
    <property type="component" value="Chromosome"/>
</dbReference>
<dbReference type="PANTHER" id="PTHR47268:SF4">
    <property type="entry name" value="ACYLPHOSPHATASE"/>
    <property type="match status" value="1"/>
</dbReference>
<feature type="transmembrane region" description="Helical" evidence="3">
    <location>
        <begin position="12"/>
        <end position="30"/>
    </location>
</feature>
<keyword evidence="3" id="KW-0472">Membrane</keyword>
<keyword evidence="1" id="KW-0378">Hydrolase</keyword>
<keyword evidence="3" id="KW-0812">Transmembrane</keyword>
<protein>
    <recommendedName>
        <fullName evidence="1">acylphosphatase</fullName>
        <ecNumber evidence="1">3.6.1.7</ecNumber>
    </recommendedName>
</protein>
<dbReference type="InterPro" id="IPR017968">
    <property type="entry name" value="Acylphosphatase_CS"/>
</dbReference>
<evidence type="ECO:0000313" key="6">
    <source>
        <dbReference type="Proteomes" id="UP001218895"/>
    </source>
</evidence>
<dbReference type="AlphaFoldDB" id="A0AAF0FVQ7"/>
<reference evidence="5" key="1">
    <citation type="submission" date="2022-01" db="EMBL/GenBank/DDBJ databases">
        <title>Complete genome of Methanomicrobium antiquum DSM 21220.</title>
        <authorList>
            <person name="Chen S.-C."/>
            <person name="You Y.-T."/>
            <person name="Zhou Y.-Z."/>
            <person name="Lai M.-C."/>
        </authorList>
    </citation>
    <scope>NUCLEOTIDE SEQUENCE</scope>
    <source>
        <strain evidence="5">DSM 21220</strain>
    </source>
</reference>
<dbReference type="PROSITE" id="PS00151">
    <property type="entry name" value="ACYLPHOSPHATASE_2"/>
    <property type="match status" value="1"/>
</dbReference>
<dbReference type="EC" id="3.6.1.7" evidence="1"/>
<dbReference type="InterPro" id="IPR020456">
    <property type="entry name" value="Acylphosphatase"/>
</dbReference>
<proteinExistence type="inferred from homology"/>
<dbReference type="Gene3D" id="3.30.70.100">
    <property type="match status" value="1"/>
</dbReference>
<dbReference type="GO" id="GO:0003998">
    <property type="term" value="F:acylphosphatase activity"/>
    <property type="evidence" value="ECO:0007669"/>
    <property type="project" value="UniProtKB-EC"/>
</dbReference>
<evidence type="ECO:0000259" key="4">
    <source>
        <dbReference type="PROSITE" id="PS51160"/>
    </source>
</evidence>
<comment type="catalytic activity">
    <reaction evidence="1">
        <text>an acyl phosphate + H2O = a carboxylate + phosphate + H(+)</text>
        <dbReference type="Rhea" id="RHEA:14965"/>
        <dbReference type="ChEBI" id="CHEBI:15377"/>
        <dbReference type="ChEBI" id="CHEBI:15378"/>
        <dbReference type="ChEBI" id="CHEBI:29067"/>
        <dbReference type="ChEBI" id="CHEBI:43474"/>
        <dbReference type="ChEBI" id="CHEBI:59918"/>
        <dbReference type="EC" id="3.6.1.7"/>
    </reaction>
</comment>
<accession>A0AAF0FVQ7</accession>
<evidence type="ECO:0000256" key="3">
    <source>
        <dbReference type="SAM" id="Phobius"/>
    </source>
</evidence>
<gene>
    <name evidence="5" type="ORF">L1994_11790</name>
</gene>